<feature type="transmembrane region" description="Helical" evidence="1">
    <location>
        <begin position="6"/>
        <end position="23"/>
    </location>
</feature>
<proteinExistence type="predicted"/>
<evidence type="ECO:0000256" key="1">
    <source>
        <dbReference type="SAM" id="Phobius"/>
    </source>
</evidence>
<feature type="transmembrane region" description="Helical" evidence="1">
    <location>
        <begin position="35"/>
        <end position="57"/>
    </location>
</feature>
<keyword evidence="1" id="KW-0472">Membrane</keyword>
<keyword evidence="1" id="KW-0812">Transmembrane</keyword>
<organism evidence="2 3">
    <name type="scientific">Candidatus Dormiibacter inghamiae</name>
    <dbReference type="NCBI Taxonomy" id="3127013"/>
    <lineage>
        <taxon>Bacteria</taxon>
        <taxon>Bacillati</taxon>
        <taxon>Candidatus Dormiibacterota</taxon>
        <taxon>Candidatus Dormibacteria</taxon>
        <taxon>Candidatus Dormibacterales</taxon>
        <taxon>Candidatus Dormibacteraceae</taxon>
        <taxon>Candidatus Dormiibacter</taxon>
    </lineage>
</organism>
<dbReference type="RefSeq" id="WP_338178075.1">
    <property type="nucleotide sequence ID" value="NZ_JAEKNQ010000028.1"/>
</dbReference>
<dbReference type="InterPro" id="IPR058247">
    <property type="entry name" value="DUF1453"/>
</dbReference>
<reference evidence="2 3" key="1">
    <citation type="submission" date="2020-10" db="EMBL/GenBank/DDBJ databases">
        <title>Ca. Dormibacterota MAGs.</title>
        <authorList>
            <person name="Montgomery K."/>
        </authorList>
    </citation>
    <scope>NUCLEOTIDE SEQUENCE [LARGE SCALE GENOMIC DNA]</scope>
    <source>
        <strain evidence="2">SC8811_S16_3</strain>
    </source>
</reference>
<protein>
    <submittedName>
        <fullName evidence="2">Uncharacterized protein</fullName>
    </submittedName>
</protein>
<evidence type="ECO:0000313" key="3">
    <source>
        <dbReference type="Proteomes" id="UP000620075"/>
    </source>
</evidence>
<sequence>MSGAAQSQIIGLLMMVFFMGLGLRRRMRPQPVRPGRIAVSGLIIVLLLGSSLAFTGSRILSDPWALLLAPVFLLIGGAVGWYLIRTMKFWTDPGTGALWMQGGVLFALILLGTIALRFGARALLTGNAFSGGYGSNPYSATGYSGPHGFLYDLSADFLFLSLGLWAARAGSLLLRYSGHAAANAPAGIEST</sequence>
<keyword evidence="1" id="KW-1133">Transmembrane helix</keyword>
<comment type="caution">
    <text evidence="2">The sequence shown here is derived from an EMBL/GenBank/DDBJ whole genome shotgun (WGS) entry which is preliminary data.</text>
</comment>
<feature type="transmembrane region" description="Helical" evidence="1">
    <location>
        <begin position="63"/>
        <end position="84"/>
    </location>
</feature>
<dbReference type="EMBL" id="JAEKNQ010000028">
    <property type="protein sequence ID" value="MBJ7602928.1"/>
    <property type="molecule type" value="Genomic_DNA"/>
</dbReference>
<evidence type="ECO:0000313" key="2">
    <source>
        <dbReference type="EMBL" id="MBJ7602928.1"/>
    </source>
</evidence>
<dbReference type="Proteomes" id="UP000620075">
    <property type="component" value="Unassembled WGS sequence"/>
</dbReference>
<dbReference type="Pfam" id="PF07301">
    <property type="entry name" value="DUF1453"/>
    <property type="match status" value="1"/>
</dbReference>
<accession>A0A934NDA0</accession>
<dbReference type="AlphaFoldDB" id="A0A934NDA0"/>
<feature type="transmembrane region" description="Helical" evidence="1">
    <location>
        <begin position="96"/>
        <end position="120"/>
    </location>
</feature>
<gene>
    <name evidence="2" type="ORF">JF888_07020</name>
</gene>
<name>A0A934NDA0_9BACT</name>